<keyword evidence="3 4" id="KW-0418">Kinase</keyword>
<dbReference type="InterPro" id="IPR036129">
    <property type="entry name" value="Glycerate_kinase_sf"/>
</dbReference>
<evidence type="ECO:0000256" key="2">
    <source>
        <dbReference type="ARBA" id="ARBA00022679"/>
    </source>
</evidence>
<dbReference type="GO" id="GO:0031388">
    <property type="term" value="P:organic acid phosphorylation"/>
    <property type="evidence" value="ECO:0007669"/>
    <property type="project" value="InterPro"/>
</dbReference>
<dbReference type="Pfam" id="PF02595">
    <property type="entry name" value="Gly_kinase"/>
    <property type="match status" value="1"/>
</dbReference>
<keyword evidence="2 4" id="KW-0808">Transferase</keyword>
<sequence>MSSYLIAPDSFKGSINATTFCQIVQQAILQKQPDATVFTRPLSDGGEGFIDAFVQAELAEERSLWCAGPLGRKVKAKWGWMADSNTAIIEMAQASGLTQLRPEDRNPLQTHTTGTGQLIQAAIDAGAKKIILGLGGSATNDGGVGALKVLGTPFLTAQNKEVGLGGQALKTLSYIGDVPEKLLNIKWILACDVTNPLLGEQGATQTFGAQKGMTPQSAPILEKGLENLANLITEKTGHAIQDQAGSGAAGGMAAGFMGLLNAQMYSGFEVLNAYLNLDHLFEQHTIDYLITGEGKIDQQTAFGKLPQRIAQLAKQHNPHCKTIGLCGQLDSTLDNLPELDAIFSILPKPMSEHHAMQQTPVLLAQTIQSILNLLTK</sequence>
<dbReference type="SUPFAM" id="SSF110738">
    <property type="entry name" value="Glycerate kinase I"/>
    <property type="match status" value="1"/>
</dbReference>
<dbReference type="Gene3D" id="3.40.50.10350">
    <property type="entry name" value="Glycerate kinase, domain 1"/>
    <property type="match status" value="1"/>
</dbReference>
<dbReference type="PIRSF" id="PIRSF006078">
    <property type="entry name" value="GlxK"/>
    <property type="match status" value="1"/>
</dbReference>
<gene>
    <name evidence="4" type="ORF">MNBD_GAMMA03-1401</name>
</gene>
<dbReference type="GO" id="GO:0008887">
    <property type="term" value="F:glycerate kinase activity"/>
    <property type="evidence" value="ECO:0007669"/>
    <property type="project" value="UniProtKB-EC"/>
</dbReference>
<dbReference type="EMBL" id="UOFC01000104">
    <property type="protein sequence ID" value="VAW46513.1"/>
    <property type="molecule type" value="Genomic_DNA"/>
</dbReference>
<dbReference type="InterPro" id="IPR018193">
    <property type="entry name" value="Glyc_kinase_flavodox-like_fold"/>
</dbReference>
<proteinExistence type="inferred from homology"/>
<dbReference type="PANTHER" id="PTHR21599">
    <property type="entry name" value="GLYCERATE KINASE"/>
    <property type="match status" value="1"/>
</dbReference>
<evidence type="ECO:0000313" key="4">
    <source>
        <dbReference type="EMBL" id="VAW46513.1"/>
    </source>
</evidence>
<dbReference type="Gene3D" id="3.90.1510.10">
    <property type="entry name" value="Glycerate kinase, domain 2"/>
    <property type="match status" value="1"/>
</dbReference>
<protein>
    <submittedName>
        <fullName evidence="4">Glycerate kinase</fullName>
        <ecNumber evidence="4">2.7.1.31</ecNumber>
    </submittedName>
</protein>
<name>A0A3B0W276_9ZZZZ</name>
<dbReference type="InterPro" id="IPR004381">
    <property type="entry name" value="Glycerate_kinase"/>
</dbReference>
<dbReference type="InterPro" id="IPR018197">
    <property type="entry name" value="Glycerate_kinase_RE-like"/>
</dbReference>
<comment type="similarity">
    <text evidence="1">Belongs to the glycerate kinase type-1 family.</text>
</comment>
<dbReference type="PANTHER" id="PTHR21599:SF0">
    <property type="entry name" value="GLYCERATE KINASE"/>
    <property type="match status" value="1"/>
</dbReference>
<dbReference type="AlphaFoldDB" id="A0A3B0W276"/>
<evidence type="ECO:0000256" key="3">
    <source>
        <dbReference type="ARBA" id="ARBA00022777"/>
    </source>
</evidence>
<accession>A0A3B0W276</accession>
<dbReference type="NCBIfam" id="TIGR00045">
    <property type="entry name" value="glycerate kinase"/>
    <property type="match status" value="1"/>
</dbReference>
<dbReference type="EC" id="2.7.1.31" evidence="4"/>
<evidence type="ECO:0000256" key="1">
    <source>
        <dbReference type="ARBA" id="ARBA00006284"/>
    </source>
</evidence>
<reference evidence="4" key="1">
    <citation type="submission" date="2018-06" db="EMBL/GenBank/DDBJ databases">
        <authorList>
            <person name="Zhirakovskaya E."/>
        </authorList>
    </citation>
    <scope>NUCLEOTIDE SEQUENCE</scope>
</reference>
<organism evidence="4">
    <name type="scientific">hydrothermal vent metagenome</name>
    <dbReference type="NCBI Taxonomy" id="652676"/>
    <lineage>
        <taxon>unclassified sequences</taxon>
        <taxon>metagenomes</taxon>
        <taxon>ecological metagenomes</taxon>
    </lineage>
</organism>